<reference evidence="1 2" key="2">
    <citation type="journal article" date="2022" name="Mol. Ecol. Resour.">
        <title>The genomes of chicory, endive, great burdock and yacon provide insights into Asteraceae paleo-polyploidization history and plant inulin production.</title>
        <authorList>
            <person name="Fan W."/>
            <person name="Wang S."/>
            <person name="Wang H."/>
            <person name="Wang A."/>
            <person name="Jiang F."/>
            <person name="Liu H."/>
            <person name="Zhao H."/>
            <person name="Xu D."/>
            <person name="Zhang Y."/>
        </authorList>
    </citation>
    <scope>NUCLEOTIDE SEQUENCE [LARGE SCALE GENOMIC DNA]</scope>
    <source>
        <strain evidence="2">cv. Punajuju</strain>
        <tissue evidence="1">Leaves</tissue>
    </source>
</reference>
<gene>
    <name evidence="1" type="ORF">L2E82_39120</name>
</gene>
<reference evidence="2" key="1">
    <citation type="journal article" date="2022" name="Mol. Ecol. Resour.">
        <title>The genomes of chicory, endive, great burdock and yacon provide insights into Asteraceae palaeo-polyploidization history and plant inulin production.</title>
        <authorList>
            <person name="Fan W."/>
            <person name="Wang S."/>
            <person name="Wang H."/>
            <person name="Wang A."/>
            <person name="Jiang F."/>
            <person name="Liu H."/>
            <person name="Zhao H."/>
            <person name="Xu D."/>
            <person name="Zhang Y."/>
        </authorList>
    </citation>
    <scope>NUCLEOTIDE SEQUENCE [LARGE SCALE GENOMIC DNA]</scope>
    <source>
        <strain evidence="2">cv. Punajuju</strain>
    </source>
</reference>
<proteinExistence type="predicted"/>
<dbReference type="EMBL" id="CM042015">
    <property type="protein sequence ID" value="KAI3709360.1"/>
    <property type="molecule type" value="Genomic_DNA"/>
</dbReference>
<comment type="caution">
    <text evidence="1">The sequence shown here is derived from an EMBL/GenBank/DDBJ whole genome shotgun (WGS) entry which is preliminary data.</text>
</comment>
<name>A0ACB9ALQ9_CICIN</name>
<dbReference type="Proteomes" id="UP001055811">
    <property type="component" value="Linkage Group LG07"/>
</dbReference>
<evidence type="ECO:0000313" key="2">
    <source>
        <dbReference type="Proteomes" id="UP001055811"/>
    </source>
</evidence>
<accession>A0ACB9ALQ9</accession>
<evidence type="ECO:0000313" key="1">
    <source>
        <dbReference type="EMBL" id="KAI3709360.1"/>
    </source>
</evidence>
<organism evidence="1 2">
    <name type="scientific">Cichorium intybus</name>
    <name type="common">Chicory</name>
    <dbReference type="NCBI Taxonomy" id="13427"/>
    <lineage>
        <taxon>Eukaryota</taxon>
        <taxon>Viridiplantae</taxon>
        <taxon>Streptophyta</taxon>
        <taxon>Embryophyta</taxon>
        <taxon>Tracheophyta</taxon>
        <taxon>Spermatophyta</taxon>
        <taxon>Magnoliopsida</taxon>
        <taxon>eudicotyledons</taxon>
        <taxon>Gunneridae</taxon>
        <taxon>Pentapetalae</taxon>
        <taxon>asterids</taxon>
        <taxon>campanulids</taxon>
        <taxon>Asterales</taxon>
        <taxon>Asteraceae</taxon>
        <taxon>Cichorioideae</taxon>
        <taxon>Cichorieae</taxon>
        <taxon>Cichoriinae</taxon>
        <taxon>Cichorium</taxon>
    </lineage>
</organism>
<keyword evidence="2" id="KW-1185">Reference proteome</keyword>
<protein>
    <submittedName>
        <fullName evidence="1">Uncharacterized protein</fullName>
    </submittedName>
</protein>
<sequence>MWSRGRQRRETSELSDSSTRCTDSCSTELNMGCELPIVGYTSINIKKLKTNLEKENAKGNPNKEKPIDFQRPNNLLTLTKSLMLTKERSLETVLYYAIENLLSSLNKFYHEEVRTPNASKCEDEVDFISNTLDPILLMIL</sequence>